<evidence type="ECO:0000313" key="2">
    <source>
        <dbReference type="Proteomes" id="UP000198990"/>
    </source>
</evidence>
<organism evidence="1 2">
    <name type="scientific">Maribacter orientalis</name>
    <dbReference type="NCBI Taxonomy" id="228957"/>
    <lineage>
        <taxon>Bacteria</taxon>
        <taxon>Pseudomonadati</taxon>
        <taxon>Bacteroidota</taxon>
        <taxon>Flavobacteriia</taxon>
        <taxon>Flavobacteriales</taxon>
        <taxon>Flavobacteriaceae</taxon>
        <taxon>Maribacter</taxon>
    </lineage>
</organism>
<accession>A0A1H7N9P9</accession>
<dbReference type="AlphaFoldDB" id="A0A1H7N9P9"/>
<dbReference type="OrthoDB" id="883074at2"/>
<name>A0A1H7N9P9_9FLAO</name>
<proteinExistence type="predicted"/>
<reference evidence="2" key="1">
    <citation type="submission" date="2016-10" db="EMBL/GenBank/DDBJ databases">
        <authorList>
            <person name="Varghese N."/>
            <person name="Submissions S."/>
        </authorList>
    </citation>
    <scope>NUCLEOTIDE SEQUENCE [LARGE SCALE GENOMIC DNA]</scope>
    <source>
        <strain evidence="2">DSM 16471</strain>
    </source>
</reference>
<dbReference type="RefSeq" id="WP_091622193.1">
    <property type="nucleotide sequence ID" value="NZ_FNZN01000003.1"/>
</dbReference>
<sequence length="250" mass="28884">MRYLKVLLFIILISCGKEDEVICSSFTPEASDQYIFPLRPGMPEWERFTSGQEKIDALQVPVGILKKMSTYGLVETCLDYPLLGAMMAFDTIQYGVERQMENFNGFHELITRENAGQIMLDRFKQMNPECIPQGDEVVVGDYTLTFVYMGMVQAQFVLIEQLTSSERRELLDEAIKKNTQFENIGDPYSILNLKIEALLMARVMVSEKYEPFLEEIAKNVSIEIFIKYVELNNKIETLNKILEYATEYNK</sequence>
<dbReference type="EMBL" id="FNZN01000003">
    <property type="protein sequence ID" value="SEL20322.1"/>
    <property type="molecule type" value="Genomic_DNA"/>
</dbReference>
<keyword evidence="2" id="KW-1185">Reference proteome</keyword>
<dbReference type="STRING" id="228957.SAMN04488008_103122"/>
<evidence type="ECO:0000313" key="1">
    <source>
        <dbReference type="EMBL" id="SEL20322.1"/>
    </source>
</evidence>
<gene>
    <name evidence="1" type="ORF">SAMN04488008_103122</name>
</gene>
<dbReference type="Proteomes" id="UP000198990">
    <property type="component" value="Unassembled WGS sequence"/>
</dbReference>
<protein>
    <submittedName>
        <fullName evidence="1">Uncharacterized protein</fullName>
    </submittedName>
</protein>